<evidence type="ECO:0000313" key="2">
    <source>
        <dbReference type="Proteomes" id="UP001286313"/>
    </source>
</evidence>
<sequence>MPWCEGKQSTLLLRENNSSDIGVQVVACHKRGDEAAANRTAEAKISCFQVPKLKQHTGFAQQYTNTRVKEQQNIITQQYTKTTEKQVPGLEHQNKTTQQFNNTTGKRRVPPFEAPGLEQQNFIIQRYTNTTREQQPYNITQQYTNTTAMANVTRKQVPGISPQNRITQQYINTTGKQQQKSITQQYMNITGKQKIPHFEMQTDITQQYTNTTGKQKIHHFEQQKSITQQYNTNKTGTSGSSCMNVAMTFPYHPSPRKTLIQGVVLRQTNKAFRSHRLFPLLKDLAITDHYYRKNVFSVAPLISYLPESTDELVSLYLKRHPKSTSSHESDWHSPALDAVVLDAVKYAHRSLVGQY</sequence>
<reference evidence="1" key="1">
    <citation type="submission" date="2023-10" db="EMBL/GenBank/DDBJ databases">
        <title>Genome assemblies of two species of porcelain crab, Petrolisthes cinctipes and Petrolisthes manimaculis (Anomura: Porcellanidae).</title>
        <authorList>
            <person name="Angst P."/>
        </authorList>
    </citation>
    <scope>NUCLEOTIDE SEQUENCE</scope>
    <source>
        <strain evidence="1">PB745_01</strain>
        <tissue evidence="1">Gill</tissue>
    </source>
</reference>
<organism evidence="1 2">
    <name type="scientific">Petrolisthes cinctipes</name>
    <name type="common">Flat porcelain crab</name>
    <dbReference type="NCBI Taxonomy" id="88211"/>
    <lineage>
        <taxon>Eukaryota</taxon>
        <taxon>Metazoa</taxon>
        <taxon>Ecdysozoa</taxon>
        <taxon>Arthropoda</taxon>
        <taxon>Crustacea</taxon>
        <taxon>Multicrustacea</taxon>
        <taxon>Malacostraca</taxon>
        <taxon>Eumalacostraca</taxon>
        <taxon>Eucarida</taxon>
        <taxon>Decapoda</taxon>
        <taxon>Pleocyemata</taxon>
        <taxon>Anomura</taxon>
        <taxon>Galatheoidea</taxon>
        <taxon>Porcellanidae</taxon>
        <taxon>Petrolisthes</taxon>
    </lineage>
</organism>
<name>A0AAE1GPG5_PETCI</name>
<gene>
    <name evidence="1" type="ORF">Pcinc_000683</name>
</gene>
<dbReference type="Proteomes" id="UP001286313">
    <property type="component" value="Unassembled WGS sequence"/>
</dbReference>
<comment type="caution">
    <text evidence="1">The sequence shown here is derived from an EMBL/GenBank/DDBJ whole genome shotgun (WGS) entry which is preliminary data.</text>
</comment>
<proteinExistence type="predicted"/>
<keyword evidence="2" id="KW-1185">Reference proteome</keyword>
<accession>A0AAE1GPG5</accession>
<dbReference type="AlphaFoldDB" id="A0AAE1GPG5"/>
<evidence type="ECO:0000313" key="1">
    <source>
        <dbReference type="EMBL" id="KAK3895760.1"/>
    </source>
</evidence>
<dbReference type="EMBL" id="JAWQEG010000033">
    <property type="protein sequence ID" value="KAK3895760.1"/>
    <property type="molecule type" value="Genomic_DNA"/>
</dbReference>
<protein>
    <submittedName>
        <fullName evidence="1">Uncharacterized protein</fullName>
    </submittedName>
</protein>